<comment type="caution">
    <text evidence="1">The sequence shown here is derived from an EMBL/GenBank/DDBJ whole genome shotgun (WGS) entry which is preliminary data.</text>
</comment>
<dbReference type="Proteomes" id="UP001431209">
    <property type="component" value="Unassembled WGS sequence"/>
</dbReference>
<evidence type="ECO:0000313" key="2">
    <source>
        <dbReference type="Proteomes" id="UP001431209"/>
    </source>
</evidence>
<sequence>MNELARRYTNLIHSDMGSVHAHITHDCNPNGAIAGSFILGLHETQDIGKQKETENIQFLTQLLLNDAPVIVLNKQEATPIPSSLCYAPNDATNIKILDQNPRENP</sequence>
<gene>
    <name evidence="1" type="ORF">AKO1_015117</name>
</gene>
<organism evidence="1 2">
    <name type="scientific">Acrasis kona</name>
    <dbReference type="NCBI Taxonomy" id="1008807"/>
    <lineage>
        <taxon>Eukaryota</taxon>
        <taxon>Discoba</taxon>
        <taxon>Heterolobosea</taxon>
        <taxon>Tetramitia</taxon>
        <taxon>Eutetramitia</taxon>
        <taxon>Acrasidae</taxon>
        <taxon>Acrasis</taxon>
    </lineage>
</organism>
<proteinExistence type="predicted"/>
<evidence type="ECO:0000313" key="1">
    <source>
        <dbReference type="EMBL" id="KAL0479373.1"/>
    </source>
</evidence>
<accession>A0AAW2YPS0</accession>
<protein>
    <submittedName>
        <fullName evidence="1">Phosphoglucosamine mutase</fullName>
    </submittedName>
</protein>
<dbReference type="EMBL" id="JAOPGA020000546">
    <property type="protein sequence ID" value="KAL0479373.1"/>
    <property type="molecule type" value="Genomic_DNA"/>
</dbReference>
<dbReference type="AlphaFoldDB" id="A0AAW2YPS0"/>
<keyword evidence="2" id="KW-1185">Reference proteome</keyword>
<reference evidence="1 2" key="1">
    <citation type="submission" date="2024-03" db="EMBL/GenBank/DDBJ databases">
        <title>The Acrasis kona genome and developmental transcriptomes reveal deep origins of eukaryotic multicellular pathways.</title>
        <authorList>
            <person name="Sheikh S."/>
            <person name="Fu C.-J."/>
            <person name="Brown M.W."/>
            <person name="Baldauf S.L."/>
        </authorList>
    </citation>
    <scope>NUCLEOTIDE SEQUENCE [LARGE SCALE GENOMIC DNA]</scope>
    <source>
        <strain evidence="1 2">ATCC MYA-3509</strain>
    </source>
</reference>
<name>A0AAW2YPS0_9EUKA</name>